<dbReference type="KEGG" id="fgi:OP10G_4723"/>
<organism evidence="2 3">
    <name type="scientific">Fimbriimonas ginsengisoli Gsoil 348</name>
    <dbReference type="NCBI Taxonomy" id="661478"/>
    <lineage>
        <taxon>Bacteria</taxon>
        <taxon>Bacillati</taxon>
        <taxon>Armatimonadota</taxon>
        <taxon>Fimbriimonadia</taxon>
        <taxon>Fimbriimonadales</taxon>
        <taxon>Fimbriimonadaceae</taxon>
        <taxon>Fimbriimonas</taxon>
    </lineage>
</organism>
<accession>A0A068NXF0</accession>
<proteinExistence type="predicted"/>
<protein>
    <submittedName>
        <fullName evidence="2">Uncharacterized protein</fullName>
    </submittedName>
</protein>
<feature type="signal peptide" evidence="1">
    <location>
        <begin position="1"/>
        <end position="20"/>
    </location>
</feature>
<sequence>MLTLAISAALALGLTRPATTVTTWSLNGLFSTYENIPTNRFYYGYTNGFGGKFTLLPYTAVNSALYSEAQAQGYSRGWSVFPNNIQPPAIIKNTDLTITDSVYSTPVPPQTFIFIGPSGQSYRPCIRFRVAMSGKHHLTGTINATNAGSVDFRIFLYRNGTLSFLNSKTVTLAGGAYNFDFYTPVLDPATDIIEFATGNNYALVTAKIETGTAP</sequence>
<gene>
    <name evidence="2" type="ORF">OP10G_4723</name>
</gene>
<name>A0A068NXF0_FIMGI</name>
<dbReference type="AlphaFoldDB" id="A0A068NXF0"/>
<evidence type="ECO:0000313" key="2">
    <source>
        <dbReference type="EMBL" id="AIE88091.1"/>
    </source>
</evidence>
<keyword evidence="3" id="KW-1185">Reference proteome</keyword>
<dbReference type="STRING" id="661478.OP10G_4723"/>
<dbReference type="HOGENOM" id="CLU_1287237_0_0_0"/>
<reference evidence="2 3" key="1">
    <citation type="journal article" date="2014" name="PLoS ONE">
        <title>The first complete genome sequence of the class fimbriimonadia in the phylum armatimonadetes.</title>
        <authorList>
            <person name="Hu Z.Y."/>
            <person name="Wang Y.Z."/>
            <person name="Im W.T."/>
            <person name="Wang S.Y."/>
            <person name="Zhao G.P."/>
            <person name="Zheng H.J."/>
            <person name="Quan Z.X."/>
        </authorList>
    </citation>
    <scope>NUCLEOTIDE SEQUENCE [LARGE SCALE GENOMIC DNA]</scope>
    <source>
        <strain evidence="2">Gsoil 348</strain>
    </source>
</reference>
<dbReference type="EMBL" id="CP007139">
    <property type="protein sequence ID" value="AIE88091.1"/>
    <property type="molecule type" value="Genomic_DNA"/>
</dbReference>
<dbReference type="RefSeq" id="WP_025228042.1">
    <property type="nucleotide sequence ID" value="NZ_CP007139.1"/>
</dbReference>
<feature type="chain" id="PRO_5001654326" evidence="1">
    <location>
        <begin position="21"/>
        <end position="214"/>
    </location>
</feature>
<dbReference type="Proteomes" id="UP000027982">
    <property type="component" value="Chromosome"/>
</dbReference>
<evidence type="ECO:0000313" key="3">
    <source>
        <dbReference type="Proteomes" id="UP000027982"/>
    </source>
</evidence>
<evidence type="ECO:0000256" key="1">
    <source>
        <dbReference type="SAM" id="SignalP"/>
    </source>
</evidence>
<keyword evidence="1" id="KW-0732">Signal</keyword>